<proteinExistence type="predicted"/>
<dbReference type="Proteomes" id="UP000693972">
    <property type="component" value="Unassembled WGS sequence"/>
</dbReference>
<keyword evidence="3" id="KW-1185">Reference proteome</keyword>
<dbReference type="PANTHER" id="PTHR21308:SF8">
    <property type="entry name" value="PHYTANOYL-COA DIOXYGENASE FAMILY PROTEIN (AFU_ORTHOLOGUE AFUA_2G09620)"/>
    <property type="match status" value="1"/>
</dbReference>
<keyword evidence="2" id="KW-0560">Oxidoreductase</keyword>
<evidence type="ECO:0000313" key="3">
    <source>
        <dbReference type="Proteomes" id="UP000693972"/>
    </source>
</evidence>
<dbReference type="Pfam" id="PF05721">
    <property type="entry name" value="PhyH"/>
    <property type="match status" value="1"/>
</dbReference>
<organism evidence="2">
    <name type="scientific">Gymnodinialimonas phycosphaerae</name>
    <dbReference type="NCBI Taxonomy" id="2841589"/>
    <lineage>
        <taxon>Bacteria</taxon>
        <taxon>Pseudomonadati</taxon>
        <taxon>Pseudomonadota</taxon>
        <taxon>Alphaproteobacteria</taxon>
        <taxon>Rhodobacterales</taxon>
        <taxon>Paracoccaceae</taxon>
        <taxon>Gymnodinialimonas</taxon>
    </lineage>
</organism>
<accession>A0A975TVN3</accession>
<sequence length="391" mass="42277">MTPGGHWFSEADVSAEAFLALVGQRLAPAQVPHAARIEANVPVYDVQAGAADGGVLNQSARWALMAEWMWVLRDGPGVLKIENSYRDPSVIDAATAIFERIITEEAEAEMGGGDHFAKAGHNARIWNALEKLCRADPEVFARYHGCAAIDAVSEAWLGPWYQMTAQVNVVRPGGAAQTAHRDYHLGFMSEGHAGTFPPHAHALSPMLTLQGGVAHGEVPVAAGPTKLLPFSQAFLPGYLAFHRTPFRQIFEDRHVQLPLAKGDLIFFNPALFHGAGANRTQDVQRMVNLFQVSSCMGRAMEMVDRDAMCRMLYPVVQRLSVTGQFAPGGMDAAINAAAEGYAFPTHLDSDPPNGGLAPESMLLLFRRALKEGMVPEAFEVALTELAARRAG</sequence>
<dbReference type="GO" id="GO:0001561">
    <property type="term" value="P:fatty acid alpha-oxidation"/>
    <property type="evidence" value="ECO:0007669"/>
    <property type="project" value="InterPro"/>
</dbReference>
<gene>
    <name evidence="1" type="ORF">KUL25_00790</name>
    <name evidence="2" type="ORF">KUL25_00795</name>
</gene>
<dbReference type="AlphaFoldDB" id="A0A975TVN3"/>
<dbReference type="EMBL" id="JAIMBW010000001">
    <property type="protein sequence ID" value="MBY4891293.1"/>
    <property type="molecule type" value="Genomic_DNA"/>
</dbReference>
<dbReference type="GO" id="GO:0048244">
    <property type="term" value="F:phytanoyl-CoA dioxygenase activity"/>
    <property type="evidence" value="ECO:0007669"/>
    <property type="project" value="InterPro"/>
</dbReference>
<dbReference type="InterPro" id="IPR047128">
    <property type="entry name" value="PhyH"/>
</dbReference>
<evidence type="ECO:0000313" key="1">
    <source>
        <dbReference type="EMBL" id="MBY4891293.1"/>
    </source>
</evidence>
<keyword evidence="2" id="KW-0223">Dioxygenase</keyword>
<dbReference type="SUPFAM" id="SSF51197">
    <property type="entry name" value="Clavaminate synthase-like"/>
    <property type="match status" value="1"/>
</dbReference>
<dbReference type="PANTHER" id="PTHR21308">
    <property type="entry name" value="PHYTANOYL-COA ALPHA-HYDROXYLASE"/>
    <property type="match status" value="1"/>
</dbReference>
<dbReference type="InterPro" id="IPR008775">
    <property type="entry name" value="Phytyl_CoA_dOase-like"/>
</dbReference>
<dbReference type="RefSeq" id="WP_257891179.1">
    <property type="nucleotide sequence ID" value="NZ_JAIMBW010000001.1"/>
</dbReference>
<dbReference type="Gene3D" id="2.60.120.620">
    <property type="entry name" value="q2cbj1_9rhob like domain"/>
    <property type="match status" value="1"/>
</dbReference>
<name>A0A975TVN3_9RHOB</name>
<evidence type="ECO:0000313" key="2">
    <source>
        <dbReference type="EMBL" id="QXL88091.1"/>
    </source>
</evidence>
<protein>
    <submittedName>
        <fullName evidence="2">Phytanoyl-CoA dioxygenase family protein</fullName>
    </submittedName>
</protein>
<reference evidence="2 3" key="1">
    <citation type="submission" date="2021-07" db="EMBL/GenBank/DDBJ databases">
        <title>Karlodiniumbacter phycospheric gen. nov., sp. nov., a phycosphere bacterium isolated from karlodinium veneficum.</title>
        <authorList>
            <person name="Peng Y."/>
            <person name="Jiang L."/>
            <person name="Lee J."/>
        </authorList>
    </citation>
    <scope>NUCLEOTIDE SEQUENCE</scope>
    <source>
        <strain evidence="2 3">N5</strain>
    </source>
</reference>
<dbReference type="EMBL" id="CP078073">
    <property type="protein sequence ID" value="QXL88091.1"/>
    <property type="molecule type" value="Genomic_DNA"/>
</dbReference>